<dbReference type="InterPro" id="IPR000178">
    <property type="entry name" value="TF_IF2_bacterial-like"/>
</dbReference>
<dbReference type="FunFam" id="3.40.50.10050:FF:000001">
    <property type="entry name" value="Translation initiation factor IF-2"/>
    <property type="match status" value="1"/>
</dbReference>
<feature type="coiled-coil region" evidence="9">
    <location>
        <begin position="331"/>
        <end position="358"/>
    </location>
</feature>
<dbReference type="InterPro" id="IPR015760">
    <property type="entry name" value="TIF_IF2"/>
</dbReference>
<dbReference type="AlphaFoldDB" id="A0A0G1HK95"/>
<gene>
    <name evidence="12" type="ORF">UV91_C0008G0003</name>
</gene>
<reference evidence="12 13" key="1">
    <citation type="journal article" date="2015" name="Nature">
        <title>rRNA introns, odd ribosomes, and small enigmatic genomes across a large radiation of phyla.</title>
        <authorList>
            <person name="Brown C.T."/>
            <person name="Hug L.A."/>
            <person name="Thomas B.C."/>
            <person name="Sharon I."/>
            <person name="Castelle C.J."/>
            <person name="Singh A."/>
            <person name="Wilkins M.J."/>
            <person name="Williams K.H."/>
            <person name="Banfield J.F."/>
        </authorList>
    </citation>
    <scope>NUCLEOTIDE SEQUENCE [LARGE SCALE GENOMIC DNA]</scope>
</reference>
<evidence type="ECO:0000256" key="3">
    <source>
        <dbReference type="ARBA" id="ARBA00022540"/>
    </source>
</evidence>
<keyword evidence="4" id="KW-0547">Nucleotide-binding</keyword>
<dbReference type="SUPFAM" id="SSF52540">
    <property type="entry name" value="P-loop containing nucleoside triphosphate hydrolases"/>
    <property type="match status" value="1"/>
</dbReference>
<comment type="caution">
    <text evidence="12">The sequence shown here is derived from an EMBL/GenBank/DDBJ whole genome shotgun (WGS) entry which is preliminary data.</text>
</comment>
<evidence type="ECO:0000259" key="11">
    <source>
        <dbReference type="PROSITE" id="PS51722"/>
    </source>
</evidence>
<evidence type="ECO:0000256" key="2">
    <source>
        <dbReference type="ARBA" id="ARBA00020675"/>
    </source>
</evidence>
<dbReference type="InterPro" id="IPR053905">
    <property type="entry name" value="EF-G-like_DII"/>
</dbReference>
<feature type="domain" description="Tr-type G" evidence="11">
    <location>
        <begin position="22"/>
        <end position="196"/>
    </location>
</feature>
<dbReference type="PROSITE" id="PS51722">
    <property type="entry name" value="G_TR_2"/>
    <property type="match status" value="1"/>
</dbReference>
<keyword evidence="6" id="KW-0342">GTP-binding</keyword>
<dbReference type="InterPro" id="IPR023115">
    <property type="entry name" value="TIF_IF2_dom3"/>
</dbReference>
<dbReference type="SUPFAM" id="SSF52156">
    <property type="entry name" value="Initiation factor IF2/eIF5b, domain 3"/>
    <property type="match status" value="1"/>
</dbReference>
<dbReference type="SUPFAM" id="SSF50447">
    <property type="entry name" value="Translation proteins"/>
    <property type="match status" value="2"/>
</dbReference>
<dbReference type="EMBL" id="LCGH01000008">
    <property type="protein sequence ID" value="KKT11274.1"/>
    <property type="molecule type" value="Genomic_DNA"/>
</dbReference>
<evidence type="ECO:0000256" key="10">
    <source>
        <dbReference type="SAM" id="MobiDB-lite"/>
    </source>
</evidence>
<dbReference type="PANTHER" id="PTHR43381">
    <property type="entry name" value="TRANSLATION INITIATION FACTOR IF-2-RELATED"/>
    <property type="match status" value="1"/>
</dbReference>
<keyword evidence="9" id="KW-0175">Coiled coil</keyword>
<protein>
    <recommendedName>
        <fullName evidence="2 7">Translation initiation factor IF-2</fullName>
    </recommendedName>
</protein>
<accession>A0A0G1HK95</accession>
<organism evidence="12 13">
    <name type="scientific">Candidatus Nomurabacteria bacterium GW2011_GWF2_43_24</name>
    <dbReference type="NCBI Taxonomy" id="1618778"/>
    <lineage>
        <taxon>Bacteria</taxon>
        <taxon>Candidatus Nomuraibacteriota</taxon>
    </lineage>
</organism>
<sequence>MDKQNQNQNTRPNDRQVGQASVRPPVVVVMGHIDHGKSTLLDYIRKTNVVECETGGITQCISAYEVEVPMPDSAGSGKITFLDTPGHEAFSKMRERGAEIADIAILVVSAEDGVKPQTIEAWKTIVESKIPCIVAINKIDKPGANIEKTKNELAENEIYLENYGGKVPFAEISAKDGVGVDNLLSLILIMAEMEGFTGNKEENASGFVIEVNLGPKRGILATLIIKNGSIKKGMTVAVEDSLCSTRIIENFKGETIENASFSSPVRIVGFNKMPRVGARFESFEKKSEAEKYANAWLETPTSKGVGVPTSDENQGVGKKENTKKIIPIILKADVSGSIEAIEKEIAKIKNDNAEFRIVAKGIGPISESDIKGVSSGVDVLVVGFNVKADKSAIEMAQKRGITLSFFEIIYKMTEWLETQMEERRPRVETVETTGRAKIIRAFSRTKERQIIGGKVLVGQINLNSVVRIMRREFEIGRGKIVNLEKNKVKTSSVEEGAEFGMMIESKTEIAAGDAIEAFSITQK</sequence>
<name>A0A0G1HK95_9BACT</name>
<dbReference type="PRINTS" id="PR00315">
    <property type="entry name" value="ELONGATNFCT"/>
</dbReference>
<dbReference type="FunFam" id="3.40.50.300:FF:000019">
    <property type="entry name" value="Translation initiation factor IF-2"/>
    <property type="match status" value="1"/>
</dbReference>
<dbReference type="CDD" id="cd01887">
    <property type="entry name" value="IF2_eIF5B"/>
    <property type="match status" value="1"/>
</dbReference>
<evidence type="ECO:0000256" key="7">
    <source>
        <dbReference type="NCBIfam" id="TIGR00487"/>
    </source>
</evidence>
<keyword evidence="5 8" id="KW-0648">Protein biosynthesis</keyword>
<dbReference type="NCBIfam" id="TIGR00487">
    <property type="entry name" value="IF-2"/>
    <property type="match status" value="1"/>
</dbReference>
<evidence type="ECO:0000313" key="12">
    <source>
        <dbReference type="EMBL" id="KKT11274.1"/>
    </source>
</evidence>
<dbReference type="GO" id="GO:0005525">
    <property type="term" value="F:GTP binding"/>
    <property type="evidence" value="ECO:0007669"/>
    <property type="project" value="UniProtKB-KW"/>
</dbReference>
<dbReference type="PATRIC" id="fig|1618778.3.peg.535"/>
<dbReference type="Proteomes" id="UP000033907">
    <property type="component" value="Unassembled WGS sequence"/>
</dbReference>
<dbReference type="GO" id="GO:0005737">
    <property type="term" value="C:cytoplasm"/>
    <property type="evidence" value="ECO:0007669"/>
    <property type="project" value="UniProtKB-UniRule"/>
</dbReference>
<dbReference type="NCBIfam" id="TIGR00231">
    <property type="entry name" value="small_GTP"/>
    <property type="match status" value="1"/>
</dbReference>
<dbReference type="PANTHER" id="PTHR43381:SF5">
    <property type="entry name" value="TR-TYPE G DOMAIN-CONTAINING PROTEIN"/>
    <property type="match status" value="1"/>
</dbReference>
<dbReference type="InterPro" id="IPR009000">
    <property type="entry name" value="Transl_B-barrel_sf"/>
</dbReference>
<dbReference type="InterPro" id="IPR027417">
    <property type="entry name" value="P-loop_NTPase"/>
</dbReference>
<dbReference type="GO" id="GO:0003743">
    <property type="term" value="F:translation initiation factor activity"/>
    <property type="evidence" value="ECO:0007669"/>
    <property type="project" value="UniProtKB-UniRule"/>
</dbReference>
<dbReference type="Pfam" id="PF00009">
    <property type="entry name" value="GTP_EFTU"/>
    <property type="match status" value="1"/>
</dbReference>
<dbReference type="GO" id="GO:0003924">
    <property type="term" value="F:GTPase activity"/>
    <property type="evidence" value="ECO:0007669"/>
    <property type="project" value="InterPro"/>
</dbReference>
<keyword evidence="3 8" id="KW-0396">Initiation factor</keyword>
<evidence type="ECO:0000313" key="13">
    <source>
        <dbReference type="Proteomes" id="UP000033907"/>
    </source>
</evidence>
<evidence type="ECO:0000256" key="8">
    <source>
        <dbReference type="RuleBase" id="RU000644"/>
    </source>
</evidence>
<evidence type="ECO:0000256" key="4">
    <source>
        <dbReference type="ARBA" id="ARBA00022741"/>
    </source>
</evidence>
<feature type="compositionally biased region" description="Polar residues" evidence="10">
    <location>
        <begin position="1"/>
        <end position="19"/>
    </location>
</feature>
<evidence type="ECO:0000256" key="6">
    <source>
        <dbReference type="ARBA" id="ARBA00023134"/>
    </source>
</evidence>
<dbReference type="InterPro" id="IPR036925">
    <property type="entry name" value="TIF_IF2_dom3_sf"/>
</dbReference>
<dbReference type="Pfam" id="PF11987">
    <property type="entry name" value="IF-2"/>
    <property type="match status" value="1"/>
</dbReference>
<dbReference type="InterPro" id="IPR000795">
    <property type="entry name" value="T_Tr_GTP-bd_dom"/>
</dbReference>
<feature type="region of interest" description="Disordered" evidence="10">
    <location>
        <begin position="1"/>
        <end position="21"/>
    </location>
</feature>
<evidence type="ECO:0000256" key="5">
    <source>
        <dbReference type="ARBA" id="ARBA00022917"/>
    </source>
</evidence>
<dbReference type="Gene3D" id="2.40.30.10">
    <property type="entry name" value="Translation factors"/>
    <property type="match status" value="2"/>
</dbReference>
<dbReference type="Gene3D" id="3.40.50.10050">
    <property type="entry name" value="Translation initiation factor IF- 2, domain 3"/>
    <property type="match status" value="1"/>
</dbReference>
<dbReference type="InterPro" id="IPR005225">
    <property type="entry name" value="Small_GTP-bd"/>
</dbReference>
<proteinExistence type="inferred from homology"/>
<dbReference type="Gene3D" id="3.40.50.300">
    <property type="entry name" value="P-loop containing nucleotide triphosphate hydrolases"/>
    <property type="match status" value="1"/>
</dbReference>
<comment type="similarity">
    <text evidence="1 8">Belongs to the TRAFAC class translation factor GTPase superfamily. Classic translation factor GTPase family. IF-2 subfamily.</text>
</comment>
<evidence type="ECO:0000256" key="9">
    <source>
        <dbReference type="SAM" id="Coils"/>
    </source>
</evidence>
<evidence type="ECO:0000256" key="1">
    <source>
        <dbReference type="ARBA" id="ARBA00007733"/>
    </source>
</evidence>
<comment type="function">
    <text evidence="8">One of the essential components for the initiation of protein synthesis. Protects formylmethionyl-tRNA from spontaneous hydrolysis and promotes its binding to the 30S ribosomal subunits. Also involved in the hydrolysis of GTP during the formation of the 70S ribosomal complex.</text>
</comment>
<dbReference type="Pfam" id="PF22042">
    <property type="entry name" value="EF-G_D2"/>
    <property type="match status" value="1"/>
</dbReference>